<dbReference type="AlphaFoldDB" id="A0A7M5VGV1"/>
<organism evidence="12 13">
    <name type="scientific">Clytia hemisphaerica</name>
    <dbReference type="NCBI Taxonomy" id="252671"/>
    <lineage>
        <taxon>Eukaryota</taxon>
        <taxon>Metazoa</taxon>
        <taxon>Cnidaria</taxon>
        <taxon>Hydrozoa</taxon>
        <taxon>Hydroidolina</taxon>
        <taxon>Leptothecata</taxon>
        <taxon>Obeliida</taxon>
        <taxon>Clytiidae</taxon>
        <taxon>Clytia</taxon>
    </lineage>
</organism>
<dbReference type="OrthoDB" id="16262at2759"/>
<dbReference type="GO" id="GO:0005506">
    <property type="term" value="F:iron ion binding"/>
    <property type="evidence" value="ECO:0007669"/>
    <property type="project" value="UniProtKB-UniRule"/>
</dbReference>
<dbReference type="SUPFAM" id="SSF51197">
    <property type="entry name" value="Clavaminate synthase-like"/>
    <property type="match status" value="1"/>
</dbReference>
<proteinExistence type="inferred from homology"/>
<dbReference type="EnsemblMetazoa" id="CLYHEMT011171.2">
    <property type="protein sequence ID" value="CLYHEMP011171.2"/>
    <property type="gene ID" value="CLYHEMG011171"/>
</dbReference>
<evidence type="ECO:0000256" key="7">
    <source>
        <dbReference type="ARBA" id="ARBA00047687"/>
    </source>
</evidence>
<feature type="compositionally biased region" description="Acidic residues" evidence="10">
    <location>
        <begin position="407"/>
        <end position="419"/>
    </location>
</feature>
<dbReference type="GO" id="GO:0051864">
    <property type="term" value="F:histone H3K36 demethylase activity"/>
    <property type="evidence" value="ECO:0007669"/>
    <property type="project" value="TreeGrafter"/>
</dbReference>
<evidence type="ECO:0000256" key="6">
    <source>
        <dbReference type="ARBA" id="ARBA00046256"/>
    </source>
</evidence>
<keyword evidence="13" id="KW-1185">Reference proteome</keyword>
<evidence type="ECO:0000256" key="1">
    <source>
        <dbReference type="ARBA" id="ARBA00004604"/>
    </source>
</evidence>
<dbReference type="PANTHER" id="PTHR13096">
    <property type="entry name" value="MINA53 MYC INDUCED NUCLEAR ANTIGEN"/>
    <property type="match status" value="1"/>
</dbReference>
<keyword evidence="2" id="KW-0690">Ribosome biogenesis</keyword>
<dbReference type="GO" id="GO:0032453">
    <property type="term" value="F:histone H3K4 demethylase activity"/>
    <property type="evidence" value="ECO:0007669"/>
    <property type="project" value="TreeGrafter"/>
</dbReference>
<comment type="catalytic activity">
    <reaction evidence="8">
        <text>L-histidyl-[protein] + 2-oxoglutarate + O2 = (3S)-3-hydroxy-L-histidyl-[protein] + succinate + CO2</text>
        <dbReference type="Rhea" id="RHEA:54256"/>
        <dbReference type="Rhea" id="RHEA-COMP:9745"/>
        <dbReference type="Rhea" id="RHEA-COMP:13840"/>
        <dbReference type="ChEBI" id="CHEBI:15379"/>
        <dbReference type="ChEBI" id="CHEBI:16526"/>
        <dbReference type="ChEBI" id="CHEBI:16810"/>
        <dbReference type="ChEBI" id="CHEBI:29979"/>
        <dbReference type="ChEBI" id="CHEBI:30031"/>
        <dbReference type="ChEBI" id="CHEBI:138021"/>
        <dbReference type="EC" id="1.14.11.79"/>
    </reaction>
</comment>
<dbReference type="PROSITE" id="PS51184">
    <property type="entry name" value="JMJC"/>
    <property type="match status" value="1"/>
</dbReference>
<keyword evidence="9" id="KW-0805">Transcription regulation</keyword>
<sequence>MVKRKVSTNGDVKGSKKTKNEKPGMGKLQVTTPGETFGSLLGKVSIETFMKENWEQKFLHIKREDQEYYGSLFSLEGLKEIVEEEELFFERDINCCRYVDGEKELLNEGEEISLKDLNELLDKKKATLQFHQPQRFEDGLWNLMEKLETHFNSLVGANVYITPAESQGLAPHCDDVEIFVLQLEGKKTWKLYEPHVKLSRDYTQDLLQDAIGEPIYECTLEPGDMLYFPRGTIHQAKTFGDSHSTHISMSTFQNHCVGDFMDHAVRMAIENAMEDDVTFRQGLPLNYRNFLGTQRDMSKYVEDDKEDKMSNEKDTEVMKFKKRIKDYLSKLVDHIDVNKAADAMSSDFIGSRLPPFGHAPPEVDENEAEPPTLDCQIKMRYPEHVRVMYLDEDTEDDEDDELEIVEDDEQGDESMEQEEEEKKPAKGAKKNGKEEKDEKPSDEKTSSAKKTKEKRRSKTASEVEDDEDNDQDAEMTETEYPCIAFVHSLNNERDAHMCGPQPKMDPSMIKLPVHFARAANFILNAKDFVKVKDIPDLEEDNEKLLLATSLFADDIIEMKF</sequence>
<keyword evidence="3 9" id="KW-0479">Metal-binding</keyword>
<feature type="region of interest" description="Disordered" evidence="10">
    <location>
        <begin position="1"/>
        <end position="29"/>
    </location>
</feature>
<keyword evidence="4 9" id="KW-0408">Iron</keyword>
<dbReference type="Gene3D" id="3.90.930.40">
    <property type="match status" value="2"/>
</dbReference>
<keyword evidence="9" id="KW-0223">Dioxygenase</keyword>
<feature type="compositionally biased region" description="Basic and acidic residues" evidence="10">
    <location>
        <begin position="431"/>
        <end position="446"/>
    </location>
</feature>
<evidence type="ECO:0000313" key="13">
    <source>
        <dbReference type="Proteomes" id="UP000594262"/>
    </source>
</evidence>
<dbReference type="InterPro" id="IPR039994">
    <property type="entry name" value="NO66-like"/>
</dbReference>
<dbReference type="GO" id="GO:0042254">
    <property type="term" value="P:ribosome biogenesis"/>
    <property type="evidence" value="ECO:0007669"/>
    <property type="project" value="UniProtKB-KW"/>
</dbReference>
<feature type="compositionally biased region" description="Acidic residues" evidence="10">
    <location>
        <begin position="462"/>
        <end position="474"/>
    </location>
</feature>
<comment type="cofactor">
    <cofactor evidence="9">
        <name>Fe(2+)</name>
        <dbReference type="ChEBI" id="CHEBI:29033"/>
    </cofactor>
    <text evidence="9">Binds 1 Fe(2+) ion per subunit.</text>
</comment>
<evidence type="ECO:0000256" key="2">
    <source>
        <dbReference type="ARBA" id="ARBA00022517"/>
    </source>
</evidence>
<evidence type="ECO:0000256" key="8">
    <source>
        <dbReference type="ARBA" id="ARBA00049465"/>
    </source>
</evidence>
<comment type="catalytic activity">
    <reaction evidence="7">
        <text>L-histidyl-[ribosomal protein uL15] + 2-oxoglutarate + O2 = (3S)-3-hydroxy-L-histidyl-[ribosomal protein uL15] + succinate + CO2</text>
        <dbReference type="Rhea" id="RHEA:54024"/>
        <dbReference type="Rhea" id="RHEA-COMP:13760"/>
        <dbReference type="Rhea" id="RHEA-COMP:13761"/>
        <dbReference type="ChEBI" id="CHEBI:15379"/>
        <dbReference type="ChEBI" id="CHEBI:16526"/>
        <dbReference type="ChEBI" id="CHEBI:16810"/>
        <dbReference type="ChEBI" id="CHEBI:29979"/>
        <dbReference type="ChEBI" id="CHEBI:30031"/>
        <dbReference type="ChEBI" id="CHEBI:138021"/>
    </reaction>
</comment>
<dbReference type="Pfam" id="PF08007">
    <property type="entry name" value="JmjC_2"/>
    <property type="match status" value="1"/>
</dbReference>
<evidence type="ECO:0000256" key="9">
    <source>
        <dbReference type="RuleBase" id="RU366061"/>
    </source>
</evidence>
<keyword evidence="9" id="KW-0560">Oxidoreductase</keyword>
<evidence type="ECO:0000256" key="3">
    <source>
        <dbReference type="ARBA" id="ARBA00022723"/>
    </source>
</evidence>
<keyword evidence="9" id="KW-0539">Nucleus</keyword>
<evidence type="ECO:0000259" key="11">
    <source>
        <dbReference type="PROSITE" id="PS51184"/>
    </source>
</evidence>
<dbReference type="Gene3D" id="1.10.10.1500">
    <property type="entry name" value="JmjC domain-containing ribosomal oxygenase (ROX), dimer domain"/>
    <property type="match status" value="1"/>
</dbReference>
<reference evidence="12" key="1">
    <citation type="submission" date="2021-01" db="UniProtKB">
        <authorList>
            <consortium name="EnsemblMetazoa"/>
        </authorList>
    </citation>
    <scope>IDENTIFICATION</scope>
</reference>
<comment type="similarity">
    <text evidence="5">Belongs to the ROX family. MINA53 subfamily.</text>
</comment>
<dbReference type="RefSeq" id="XP_066916512.1">
    <property type="nucleotide sequence ID" value="XM_067060411.1"/>
</dbReference>
<dbReference type="Proteomes" id="UP000594262">
    <property type="component" value="Unplaced"/>
</dbReference>
<dbReference type="GeneID" id="136803695"/>
<feature type="domain" description="JmjC" evidence="11">
    <location>
        <begin position="132"/>
        <end position="272"/>
    </location>
</feature>
<dbReference type="PANTHER" id="PTHR13096:SF7">
    <property type="entry name" value="RIBOSOMAL OXYGENASE 2"/>
    <property type="match status" value="1"/>
</dbReference>
<dbReference type="InterPro" id="IPR003347">
    <property type="entry name" value="JmjC_dom"/>
</dbReference>
<feature type="compositionally biased region" description="Basic residues" evidence="10">
    <location>
        <begin position="447"/>
        <end position="458"/>
    </location>
</feature>
<feature type="region of interest" description="Disordered" evidence="10">
    <location>
        <begin position="353"/>
        <end position="377"/>
    </location>
</feature>
<evidence type="ECO:0000256" key="4">
    <source>
        <dbReference type="ARBA" id="ARBA00023004"/>
    </source>
</evidence>
<dbReference type="GO" id="GO:0005730">
    <property type="term" value="C:nucleolus"/>
    <property type="evidence" value="ECO:0007669"/>
    <property type="project" value="UniProtKB-SubCell"/>
</dbReference>
<name>A0A7M5VGV1_9CNID</name>
<keyword evidence="9" id="KW-0804">Transcription</keyword>
<feature type="region of interest" description="Disordered" evidence="10">
    <location>
        <begin position="407"/>
        <end position="474"/>
    </location>
</feature>
<evidence type="ECO:0000256" key="5">
    <source>
        <dbReference type="ARBA" id="ARBA00034314"/>
    </source>
</evidence>
<comment type="subcellular location">
    <subcellularLocation>
        <location evidence="1">Nucleus</location>
        <location evidence="1">Nucleolus</location>
    </subcellularLocation>
</comment>
<evidence type="ECO:0000313" key="12">
    <source>
        <dbReference type="EnsemblMetazoa" id="CLYHEMP011171.2"/>
    </source>
</evidence>
<comment type="function">
    <text evidence="6">Oxygenase that can act as both a histone lysine demethylase and a ribosomal histidine hydroxylase. Is involved in the demethylation of trimethylated 'Lys-9' on histone H3 (H3K9me3), leading to an increase in ribosomal RNA expression. Also catalyzes the hydroxylation of 60S ribosomal protein L27a on 'His-39'. May play an important role in cell growth and survival. May be involved in ribosome biogenesis, most likely during the assembly process of pre-ribosomal particles.</text>
</comment>
<protein>
    <recommendedName>
        <fullName evidence="9">Bifunctional lysine-specific demethylase and histidyl-hydroxylase</fullName>
        <ecNumber evidence="9">1.14.11.-</ecNumber>
    </recommendedName>
</protein>
<dbReference type="GO" id="GO:0036139">
    <property type="term" value="F:peptidyl-histidine dioxygenase activity"/>
    <property type="evidence" value="ECO:0007669"/>
    <property type="project" value="UniProtKB-EC"/>
</dbReference>
<accession>A0A7M5VGV1</accession>
<dbReference type="EC" id="1.14.11.-" evidence="9"/>
<dbReference type="Gene3D" id="2.60.120.650">
    <property type="entry name" value="Cupin"/>
    <property type="match status" value="1"/>
</dbReference>
<evidence type="ECO:0000256" key="10">
    <source>
        <dbReference type="SAM" id="MobiDB-lite"/>
    </source>
</evidence>